<dbReference type="Pfam" id="PF00933">
    <property type="entry name" value="Glyco_hydro_3"/>
    <property type="match status" value="1"/>
</dbReference>
<dbReference type="RefSeq" id="WP_107300117.1">
    <property type="nucleotide sequence ID" value="NZ_PYMB01000015.1"/>
</dbReference>
<dbReference type="GO" id="GO:0008422">
    <property type="term" value="F:beta-glucosidase activity"/>
    <property type="evidence" value="ECO:0007669"/>
    <property type="project" value="TreeGrafter"/>
</dbReference>
<dbReference type="PANTHER" id="PTHR30620:SF77">
    <property type="entry name" value="LYSOSOMAL BETA GLUCOSIDASE-LIKE"/>
    <property type="match status" value="1"/>
</dbReference>
<comment type="caution">
    <text evidence="5">The sequence shown here is derived from an EMBL/GenBank/DDBJ whole genome shotgun (WGS) entry which is preliminary data.</text>
</comment>
<dbReference type="OrthoDB" id="9781691at2"/>
<dbReference type="Pfam" id="PF18559">
    <property type="entry name" value="Exop_C"/>
    <property type="match status" value="1"/>
</dbReference>
<dbReference type="Gene3D" id="3.20.20.300">
    <property type="entry name" value="Glycoside hydrolase, family 3, N-terminal domain"/>
    <property type="match status" value="1"/>
</dbReference>
<accession>A0A2T3N8A8</accession>
<evidence type="ECO:0000259" key="2">
    <source>
        <dbReference type="Pfam" id="PF00933"/>
    </source>
</evidence>
<reference evidence="5 6" key="1">
    <citation type="submission" date="2018-03" db="EMBL/GenBank/DDBJ databases">
        <title>Whole genome sequencing of Histamine producing bacteria.</title>
        <authorList>
            <person name="Butler K."/>
        </authorList>
    </citation>
    <scope>NUCLEOTIDE SEQUENCE [LARGE SCALE GENOMIC DNA]</scope>
    <source>
        <strain evidence="5 6">DSM 19138</strain>
    </source>
</reference>
<dbReference type="EMBL" id="PYMB01000015">
    <property type="protein sequence ID" value="PSW09421.1"/>
    <property type="molecule type" value="Genomic_DNA"/>
</dbReference>
<evidence type="ECO:0000259" key="4">
    <source>
        <dbReference type="Pfam" id="PF18559"/>
    </source>
</evidence>
<dbReference type="InterPro" id="IPR017853">
    <property type="entry name" value="GH"/>
</dbReference>
<dbReference type="InterPro" id="IPR036962">
    <property type="entry name" value="Glyco_hydro_3_N_sf"/>
</dbReference>
<dbReference type="Proteomes" id="UP000241346">
    <property type="component" value="Unassembled WGS sequence"/>
</dbReference>
<feature type="domain" description="Glycoside hydrolase family 3 N-terminal" evidence="2">
    <location>
        <begin position="69"/>
        <end position="413"/>
    </location>
</feature>
<dbReference type="Pfam" id="PF01915">
    <property type="entry name" value="Glyco_hydro_3_C"/>
    <property type="match status" value="1"/>
</dbReference>
<keyword evidence="1 5" id="KW-0378">Hydrolase</keyword>
<dbReference type="InterPro" id="IPR002772">
    <property type="entry name" value="Glyco_hydro_3_C"/>
</dbReference>
<sequence length="918" mass="100933">MLKNKRTLLSCMILAALVSGCGSDDKDTGGKDTPATELPYYAEWPQIDSPIKQDAAMEAEIASIVAQMTLEEKVGQMIQPNLTDVTPEEVAEYKLGSLLNGGGAWPNNNKYATAQEWADLANQYHQAAEQSWAGRGFRIPFIWATDAVHGHNNVFRATVFPHNIGLGAARNPDLIEEIGKATATEITATGLDWTFAPTVATPRDYRWGRVYEGYSEDPEVVYEYAGRMVEGLQNGADGIKGQENVISNVKHWVGDGGTRKGVDRGENHYSEEYLRNIHAVGYFSGLDAGAQVVMTSFNSWHDDANYDLWQDHPGVENGEYNKKLHGSKYMVQDVLKDKMGFDGLVVTDWNGHTEINGCSADNCPQAVLAGNDIFMVTARQDWQGFYHNVIAQVNSGLIPMERIDDAVTRILRVKMRAGLWEKPSPVNRTNAGNQSLLGHPEHRALAREAVSQSLVLLKNEDKVLPLKKNSQFLLTGSAANDITKQTGGWTLTWQGDGNTIEDDFPGAQTMKLALEELVGEENVFTDTAQADPETTVAIVVIGEDPYAEMMGDIKDNQTLEYASIKSHYAADLAKIQELKSLGYKVVTIMYSGRPLYVNEEINLSDAFVAAWLPGTEAGGITDVLFKQNGAKFSGKLSYSWPKMKCSTTINRHAPNLEGYEYQDGEQDITDGAEHQPLFPYGYGLDYSGKTEVPASESDLNALPLDPRNYGCGRDAPNEGVADSIMEVFSAAAAGEFLPYLQTEASGWGRTEITGSGVTDAGSITAERINYEHQFDALKVNYAGNDGEWEGRAAAEVMMHTASDGPEDYYPYLNANSSLQFDVRVIDYSPDDKLTVSIHHEGGWGELDVSNIMPEQGHPDWQTIKIPLACFQQAGTDFASLTRAFNMYSYDNVEIDIGKIRLVPEDLNEGEEPLSCADL</sequence>
<dbReference type="InterPro" id="IPR008979">
    <property type="entry name" value="Galactose-bd-like_sf"/>
</dbReference>
<evidence type="ECO:0000313" key="6">
    <source>
        <dbReference type="Proteomes" id="UP000241346"/>
    </source>
</evidence>
<evidence type="ECO:0000313" key="5">
    <source>
        <dbReference type="EMBL" id="PSW09421.1"/>
    </source>
</evidence>
<dbReference type="InterPro" id="IPR001764">
    <property type="entry name" value="Glyco_hydro_3_N"/>
</dbReference>
<dbReference type="PANTHER" id="PTHR30620">
    <property type="entry name" value="PERIPLASMIC BETA-GLUCOSIDASE-RELATED"/>
    <property type="match status" value="1"/>
</dbReference>
<dbReference type="InterPro" id="IPR036881">
    <property type="entry name" value="Glyco_hydro_3_C_sf"/>
</dbReference>
<dbReference type="InterPro" id="IPR051915">
    <property type="entry name" value="Cellulose_Degrad_GH3"/>
</dbReference>
<name>A0A2T3N8A8_9GAMM</name>
<dbReference type="PRINTS" id="PR00133">
    <property type="entry name" value="GLHYDRLASE3"/>
</dbReference>
<feature type="domain" description="Glycoside hydrolase family 3 C-terminal" evidence="3">
    <location>
        <begin position="454"/>
        <end position="686"/>
    </location>
</feature>
<dbReference type="GO" id="GO:0009251">
    <property type="term" value="P:glucan catabolic process"/>
    <property type="evidence" value="ECO:0007669"/>
    <property type="project" value="TreeGrafter"/>
</dbReference>
<feature type="domain" description="ExoP galactose-binding-like" evidence="4">
    <location>
        <begin position="750"/>
        <end position="901"/>
    </location>
</feature>
<dbReference type="Gene3D" id="2.60.120.430">
    <property type="entry name" value="Galactose-binding lectin"/>
    <property type="match status" value="1"/>
</dbReference>
<evidence type="ECO:0000259" key="3">
    <source>
        <dbReference type="Pfam" id="PF01915"/>
    </source>
</evidence>
<gene>
    <name evidence="5" type="ORF">C9J01_21085</name>
</gene>
<dbReference type="AlphaFoldDB" id="A0A2T3N8A8"/>
<dbReference type="SUPFAM" id="SSF49785">
    <property type="entry name" value="Galactose-binding domain-like"/>
    <property type="match status" value="1"/>
</dbReference>
<dbReference type="SUPFAM" id="SSF52279">
    <property type="entry name" value="Beta-D-glucan exohydrolase, C-terminal domain"/>
    <property type="match status" value="1"/>
</dbReference>
<evidence type="ECO:0000256" key="1">
    <source>
        <dbReference type="ARBA" id="ARBA00022801"/>
    </source>
</evidence>
<dbReference type="InterPro" id="IPR041443">
    <property type="entry name" value="Exop_C"/>
</dbReference>
<organism evidence="5 6">
    <name type="scientific">Photobacterium rosenbergii</name>
    <dbReference type="NCBI Taxonomy" id="294936"/>
    <lineage>
        <taxon>Bacteria</taxon>
        <taxon>Pseudomonadati</taxon>
        <taxon>Pseudomonadota</taxon>
        <taxon>Gammaproteobacteria</taxon>
        <taxon>Vibrionales</taxon>
        <taxon>Vibrionaceae</taxon>
        <taxon>Photobacterium</taxon>
    </lineage>
</organism>
<dbReference type="PROSITE" id="PS51257">
    <property type="entry name" value="PROKAR_LIPOPROTEIN"/>
    <property type="match status" value="1"/>
</dbReference>
<dbReference type="Gene3D" id="3.40.50.1700">
    <property type="entry name" value="Glycoside hydrolase family 3 C-terminal domain"/>
    <property type="match status" value="1"/>
</dbReference>
<dbReference type="SUPFAM" id="SSF51445">
    <property type="entry name" value="(Trans)glycosidases"/>
    <property type="match status" value="1"/>
</dbReference>
<proteinExistence type="predicted"/>
<protein>
    <submittedName>
        <fullName evidence="5">1,4-beta-D-glucan glucohydrolase</fullName>
    </submittedName>
</protein>